<dbReference type="OrthoDB" id="3352270at2759"/>
<protein>
    <submittedName>
        <fullName evidence="7">Uncharacterized protein</fullName>
    </submittedName>
</protein>
<accession>A0A4V4HAV5</accession>
<evidence type="ECO:0000256" key="6">
    <source>
        <dbReference type="SAM" id="Phobius"/>
    </source>
</evidence>
<gene>
    <name evidence="7" type="ORF">K435DRAFT_703532</name>
</gene>
<organism evidence="7 8">
    <name type="scientific">Dendrothele bispora (strain CBS 962.96)</name>
    <dbReference type="NCBI Taxonomy" id="1314807"/>
    <lineage>
        <taxon>Eukaryota</taxon>
        <taxon>Fungi</taxon>
        <taxon>Dikarya</taxon>
        <taxon>Basidiomycota</taxon>
        <taxon>Agaricomycotina</taxon>
        <taxon>Agaricomycetes</taxon>
        <taxon>Agaricomycetidae</taxon>
        <taxon>Agaricales</taxon>
        <taxon>Agaricales incertae sedis</taxon>
        <taxon>Dendrothele</taxon>
    </lineage>
</organism>
<evidence type="ECO:0000256" key="3">
    <source>
        <dbReference type="ARBA" id="ARBA00022989"/>
    </source>
</evidence>
<name>A0A4V4HAV5_DENBC</name>
<keyword evidence="3 6" id="KW-1133">Transmembrane helix</keyword>
<dbReference type="Proteomes" id="UP000297245">
    <property type="component" value="Unassembled WGS sequence"/>
</dbReference>
<evidence type="ECO:0000256" key="2">
    <source>
        <dbReference type="ARBA" id="ARBA00022692"/>
    </source>
</evidence>
<comment type="subcellular location">
    <subcellularLocation>
        <location evidence="1">Endomembrane system</location>
        <topology evidence="1">Multi-pass membrane protein</topology>
    </subcellularLocation>
</comment>
<dbReference type="AlphaFoldDB" id="A0A4V4HAV5"/>
<dbReference type="PANTHER" id="PTHR47549">
    <property type="entry name" value="GOLGI APPARATUS MEMBRANE PROTEIN TVP38-RELATED"/>
    <property type="match status" value="1"/>
</dbReference>
<proteinExistence type="predicted"/>
<evidence type="ECO:0000256" key="5">
    <source>
        <dbReference type="SAM" id="MobiDB-lite"/>
    </source>
</evidence>
<dbReference type="EMBL" id="ML180622">
    <property type="protein sequence ID" value="THU76965.1"/>
    <property type="molecule type" value="Genomic_DNA"/>
</dbReference>
<sequence>MCQHASRLQTLQLYHFEDFGSADDLHEAAYRTPVVYFANHVPQLRHVSLIGVNLPWDNSPYLTDLHSLELALHLDNVRIPYSRWHNILEENISYACLAKVVRDGGFWVALVTRYYAIPGHFFPLFHLSIVISDSLIRQSFVCSAYPVLFSPYTVTMAVLSTCGMSIIVFSLASKQFITVYLGVILKQSSDDLQFPKLMRGHKKQNHLSSRLSDHGVQVSVPTARLG</sequence>
<reference evidence="7 8" key="1">
    <citation type="journal article" date="2019" name="Nat. Ecol. Evol.">
        <title>Megaphylogeny resolves global patterns of mushroom evolution.</title>
        <authorList>
            <person name="Varga T."/>
            <person name="Krizsan K."/>
            <person name="Foldi C."/>
            <person name="Dima B."/>
            <person name="Sanchez-Garcia M."/>
            <person name="Sanchez-Ramirez S."/>
            <person name="Szollosi G.J."/>
            <person name="Szarkandi J.G."/>
            <person name="Papp V."/>
            <person name="Albert L."/>
            <person name="Andreopoulos W."/>
            <person name="Angelini C."/>
            <person name="Antonin V."/>
            <person name="Barry K.W."/>
            <person name="Bougher N.L."/>
            <person name="Buchanan P."/>
            <person name="Buyck B."/>
            <person name="Bense V."/>
            <person name="Catcheside P."/>
            <person name="Chovatia M."/>
            <person name="Cooper J."/>
            <person name="Damon W."/>
            <person name="Desjardin D."/>
            <person name="Finy P."/>
            <person name="Geml J."/>
            <person name="Haridas S."/>
            <person name="Hughes K."/>
            <person name="Justo A."/>
            <person name="Karasinski D."/>
            <person name="Kautmanova I."/>
            <person name="Kiss B."/>
            <person name="Kocsube S."/>
            <person name="Kotiranta H."/>
            <person name="LaButti K.M."/>
            <person name="Lechner B.E."/>
            <person name="Liimatainen K."/>
            <person name="Lipzen A."/>
            <person name="Lukacs Z."/>
            <person name="Mihaltcheva S."/>
            <person name="Morgado L.N."/>
            <person name="Niskanen T."/>
            <person name="Noordeloos M.E."/>
            <person name="Ohm R.A."/>
            <person name="Ortiz-Santana B."/>
            <person name="Ovrebo C."/>
            <person name="Racz N."/>
            <person name="Riley R."/>
            <person name="Savchenko A."/>
            <person name="Shiryaev A."/>
            <person name="Soop K."/>
            <person name="Spirin V."/>
            <person name="Szebenyi C."/>
            <person name="Tomsovsky M."/>
            <person name="Tulloss R.E."/>
            <person name="Uehling J."/>
            <person name="Grigoriev I.V."/>
            <person name="Vagvolgyi C."/>
            <person name="Papp T."/>
            <person name="Martin F.M."/>
            <person name="Miettinen O."/>
            <person name="Hibbett D.S."/>
            <person name="Nagy L.G."/>
        </authorList>
    </citation>
    <scope>NUCLEOTIDE SEQUENCE [LARGE SCALE GENOMIC DNA]</scope>
    <source>
        <strain evidence="7 8">CBS 962.96</strain>
    </source>
</reference>
<evidence type="ECO:0000313" key="7">
    <source>
        <dbReference type="EMBL" id="THU76965.1"/>
    </source>
</evidence>
<feature type="transmembrane region" description="Helical" evidence="6">
    <location>
        <begin position="149"/>
        <end position="172"/>
    </location>
</feature>
<dbReference type="PANTHER" id="PTHR47549:SF2">
    <property type="entry name" value="GOLGI APPARATUS MEMBRANE PROTEIN TVP38"/>
    <property type="match status" value="1"/>
</dbReference>
<evidence type="ECO:0000256" key="1">
    <source>
        <dbReference type="ARBA" id="ARBA00004127"/>
    </source>
</evidence>
<dbReference type="GO" id="GO:0012505">
    <property type="term" value="C:endomembrane system"/>
    <property type="evidence" value="ECO:0007669"/>
    <property type="project" value="UniProtKB-SubCell"/>
</dbReference>
<keyword evidence="8" id="KW-1185">Reference proteome</keyword>
<evidence type="ECO:0000256" key="4">
    <source>
        <dbReference type="ARBA" id="ARBA00023136"/>
    </source>
</evidence>
<keyword evidence="2 6" id="KW-0812">Transmembrane</keyword>
<feature type="region of interest" description="Disordered" evidence="5">
    <location>
        <begin position="204"/>
        <end position="226"/>
    </location>
</feature>
<dbReference type="InterPro" id="IPR051076">
    <property type="entry name" value="Golgi_membrane_TVP38/TMEM64"/>
</dbReference>
<keyword evidence="4 6" id="KW-0472">Membrane</keyword>
<evidence type="ECO:0000313" key="8">
    <source>
        <dbReference type="Proteomes" id="UP000297245"/>
    </source>
</evidence>